<dbReference type="Proteomes" id="UP000019434">
    <property type="component" value="Chromosome"/>
</dbReference>
<organism evidence="1 2">
    <name type="scientific">Thermococcus nautili</name>
    <dbReference type="NCBI Taxonomy" id="195522"/>
    <lineage>
        <taxon>Archaea</taxon>
        <taxon>Methanobacteriati</taxon>
        <taxon>Methanobacteriota</taxon>
        <taxon>Thermococci</taxon>
        <taxon>Thermococcales</taxon>
        <taxon>Thermococcaceae</taxon>
        <taxon>Thermococcus</taxon>
    </lineage>
</organism>
<gene>
    <name evidence="1" type="ORF">BD01_0520</name>
</gene>
<protein>
    <submittedName>
        <fullName evidence="1">Uncharacterized protein</fullName>
    </submittedName>
</protein>
<evidence type="ECO:0000313" key="1">
    <source>
        <dbReference type="EMBL" id="AHL22145.1"/>
    </source>
</evidence>
<dbReference type="AlphaFoldDB" id="W8P3Z4"/>
<dbReference type="HOGENOM" id="CLU_2748401_0_0_2"/>
<keyword evidence="2" id="KW-1185">Reference proteome</keyword>
<accession>W8P3Z4</accession>
<sequence length="70" mass="7918">MALEIEGEAKRLSILFESYCNNQPCNTSIPRNGLSILFESYCNQAKGRKPWGEFVLSILFESYCNPVLAL</sequence>
<dbReference type="KEGG" id="tnu:BD01_0520"/>
<reference evidence="1 2" key="1">
    <citation type="submission" date="2014-02" db="EMBL/GenBank/DDBJ databases">
        <title>Genome Sequence of an Hyperthermophilic Archaeon, Thermococcus nautili 30-1, producing viral vesicles.</title>
        <authorList>
            <person name="Oberto J."/>
            <person name="Gaudin M."/>
            <person name="Cossu M."/>
            <person name="Gorlas A."/>
            <person name="Slesarev A."/>
            <person name="Marguet E."/>
            <person name="Forterre P."/>
        </authorList>
    </citation>
    <scope>NUCLEOTIDE SEQUENCE [LARGE SCALE GENOMIC DNA]</scope>
    <source>
        <strain evidence="1 2">30-1</strain>
    </source>
</reference>
<evidence type="ECO:0000313" key="2">
    <source>
        <dbReference type="Proteomes" id="UP000019434"/>
    </source>
</evidence>
<name>W8P3Z4_9EURY</name>
<proteinExistence type="predicted"/>
<dbReference type="EMBL" id="CP007264">
    <property type="protein sequence ID" value="AHL22145.1"/>
    <property type="molecule type" value="Genomic_DNA"/>
</dbReference>